<gene>
    <name evidence="2" type="ORF">PSON_ATCC_30995.1.T0230243</name>
</gene>
<evidence type="ECO:0000313" key="3">
    <source>
        <dbReference type="Proteomes" id="UP000692954"/>
    </source>
</evidence>
<dbReference type="Proteomes" id="UP000692954">
    <property type="component" value="Unassembled WGS sequence"/>
</dbReference>
<evidence type="ECO:0000313" key="2">
    <source>
        <dbReference type="EMBL" id="CAD8067843.1"/>
    </source>
</evidence>
<reference evidence="2" key="1">
    <citation type="submission" date="2021-01" db="EMBL/GenBank/DDBJ databases">
        <authorList>
            <consortium name="Genoscope - CEA"/>
            <person name="William W."/>
        </authorList>
    </citation>
    <scope>NUCLEOTIDE SEQUENCE</scope>
</reference>
<protein>
    <submittedName>
        <fullName evidence="2">Uncharacterized protein</fullName>
    </submittedName>
</protein>
<dbReference type="AlphaFoldDB" id="A0A8S1LQV7"/>
<name>A0A8S1LQV7_9CILI</name>
<comment type="caution">
    <text evidence="2">The sequence shown here is derived from an EMBL/GenBank/DDBJ whole genome shotgun (WGS) entry which is preliminary data.</text>
</comment>
<feature type="coiled-coil region" evidence="1">
    <location>
        <begin position="329"/>
        <end position="374"/>
    </location>
</feature>
<organism evidence="2 3">
    <name type="scientific">Paramecium sonneborni</name>
    <dbReference type="NCBI Taxonomy" id="65129"/>
    <lineage>
        <taxon>Eukaryota</taxon>
        <taxon>Sar</taxon>
        <taxon>Alveolata</taxon>
        <taxon>Ciliophora</taxon>
        <taxon>Intramacronucleata</taxon>
        <taxon>Oligohymenophorea</taxon>
        <taxon>Peniculida</taxon>
        <taxon>Parameciidae</taxon>
        <taxon>Paramecium</taxon>
    </lineage>
</organism>
<keyword evidence="1" id="KW-0175">Coiled coil</keyword>
<keyword evidence="3" id="KW-1185">Reference proteome</keyword>
<dbReference type="EMBL" id="CAJJDN010000023">
    <property type="protein sequence ID" value="CAD8067843.1"/>
    <property type="molecule type" value="Genomic_DNA"/>
</dbReference>
<feature type="coiled-coil region" evidence="1">
    <location>
        <begin position="240"/>
        <end position="274"/>
    </location>
</feature>
<proteinExistence type="predicted"/>
<evidence type="ECO:0000256" key="1">
    <source>
        <dbReference type="SAM" id="Coils"/>
    </source>
</evidence>
<dbReference type="OrthoDB" id="10659416at2759"/>
<sequence>MDLLMETHFKLWPLFQILLEKSRTKRLIPQCQRLILMKLTNQPMSQFKYGLWMKLINLFHPLSKSISYLIIIMLQQLILVQIYFCDLKIIMHKPKSYLLGTEKKYQNRNYLLKTTRLKQFITKNLKLKIQIIFVMKSNLIGLTEQQWMIIKLQEIRCLQQKKPDHFTLFTSFQHKIRLQQNEIEILKQQVQQRIAENLKILKINFNFMKKKQIVCKHFWMMLYQEDLSQRKIKSQVIWEINRLNLLNDDLLRELEKIQIIVKKLQEQLMKGNQQFYKKWLNQNENQNDDIKIIQHQFNSQLQEKDKKLLELTKTQQQNQIKLNSYMQIVDQLNSQLQAKQNVMQQSKLKMIKQRKNLNTQKINQENNKKALMNQQQKSNNCKQLITNRIITLQTLRKIRIRIIKQNNQKSLSIIKSISLFDYYQQPKELLKKEKIEKSSQKQLTVQKLHNIQLILKSLIQKYDFEYWCEFIINDMLEEQKYINYVKNNIEDHKPLSQNSSIQEQFLEIKQENNFRDCFRLFIFTLNQQKQQSTTQLIKLKELGRT</sequence>
<accession>A0A8S1LQV7</accession>